<dbReference type="CDD" id="cd06532">
    <property type="entry name" value="Glyco_transf_25"/>
    <property type="match status" value="1"/>
</dbReference>
<reference evidence="5 6" key="1">
    <citation type="submission" date="2018-06" db="EMBL/GenBank/DDBJ databases">
        <authorList>
            <consortium name="Pathogen Informatics"/>
            <person name="Doyle S."/>
        </authorList>
    </citation>
    <scope>NUCLEOTIDE SEQUENCE [LARGE SCALE GENOMIC DNA]</scope>
    <source>
        <strain evidence="5 6">NCTC10698</strain>
    </source>
</reference>
<dbReference type="UniPathway" id="UPA00501"/>
<dbReference type="GeneID" id="63996512"/>
<evidence type="ECO:0000313" key="6">
    <source>
        <dbReference type="Proteomes" id="UP000255070"/>
    </source>
</evidence>
<dbReference type="UniPathway" id="UPA00820"/>
<comment type="caution">
    <text evidence="5">The sequence shown here is derived from an EMBL/GenBank/DDBJ whole genome shotgun (WGS) entry which is preliminary data.</text>
</comment>
<evidence type="ECO:0000259" key="4">
    <source>
        <dbReference type="Pfam" id="PF01755"/>
    </source>
</evidence>
<protein>
    <submittedName>
        <fullName evidence="5">Glycosyltransferase family 25 (LPS biosynthesis protein)</fullName>
    </submittedName>
</protein>
<keyword evidence="6" id="KW-1185">Reference proteome</keyword>
<accession>A0A8B4RXY4</accession>
<gene>
    <name evidence="5" type="ORF">NCTC10698_00425</name>
</gene>
<evidence type="ECO:0000313" key="5">
    <source>
        <dbReference type="EMBL" id="SUY73993.1"/>
    </source>
</evidence>
<dbReference type="EMBL" id="UFXL01000001">
    <property type="protein sequence ID" value="SUY73993.1"/>
    <property type="molecule type" value="Genomic_DNA"/>
</dbReference>
<sequence length="242" mass="28138">MQEKPILYINLSKDKIRRANMEAEFLRLNLNAQRLEAVWWADLPAEKMRDLYSIALNKKQYYKPLSNGEKGCYGSHIEAWKILLASEAPALVVLEDDICLKDDFSKILKSIDSVDIEWDMIKLIGREGNEKIGSSVYLTDGYEIVDYKKVPSCTTGYIISRTGAEKLIRSRIPFGRPVDIDLRFWWENDLKIFGVHPAAIILADSSADSSIWTVRNKNTWIERIKKFRMKFHLELKNFFKKL</sequence>
<keyword evidence="5" id="KW-0808">Transferase</keyword>
<name>A0A8B4RXY4_COMTE</name>
<evidence type="ECO:0000256" key="3">
    <source>
        <dbReference type="ARBA" id="ARBA00022985"/>
    </source>
</evidence>
<dbReference type="GO" id="GO:0009103">
    <property type="term" value="P:lipopolysaccharide biosynthetic process"/>
    <property type="evidence" value="ECO:0007669"/>
    <property type="project" value="UniProtKB-KW"/>
</dbReference>
<dbReference type="Proteomes" id="UP000255070">
    <property type="component" value="Unassembled WGS sequence"/>
</dbReference>
<dbReference type="AlphaFoldDB" id="A0A8B4RXY4"/>
<dbReference type="RefSeq" id="WP_034347913.1">
    <property type="nucleotide sequence ID" value="NZ_BBJZ01000007.1"/>
</dbReference>
<dbReference type="InterPro" id="IPR002654">
    <property type="entry name" value="Glyco_trans_25"/>
</dbReference>
<organism evidence="5 6">
    <name type="scientific">Comamonas testosteroni</name>
    <name type="common">Pseudomonas testosteroni</name>
    <dbReference type="NCBI Taxonomy" id="285"/>
    <lineage>
        <taxon>Bacteria</taxon>
        <taxon>Pseudomonadati</taxon>
        <taxon>Pseudomonadota</taxon>
        <taxon>Betaproteobacteria</taxon>
        <taxon>Burkholderiales</taxon>
        <taxon>Comamonadaceae</taxon>
        <taxon>Comamonas</taxon>
    </lineage>
</organism>
<evidence type="ECO:0000256" key="1">
    <source>
        <dbReference type="ARBA" id="ARBA00005068"/>
    </source>
</evidence>
<feature type="domain" description="Glycosyl transferase family 25" evidence="4">
    <location>
        <begin position="5"/>
        <end position="179"/>
    </location>
</feature>
<evidence type="ECO:0000256" key="2">
    <source>
        <dbReference type="ARBA" id="ARBA00005222"/>
    </source>
</evidence>
<dbReference type="GO" id="GO:0016740">
    <property type="term" value="F:transferase activity"/>
    <property type="evidence" value="ECO:0007669"/>
    <property type="project" value="UniProtKB-KW"/>
</dbReference>
<keyword evidence="3" id="KW-0448">Lipopolysaccharide biosynthesis</keyword>
<comment type="pathway">
    <text evidence="2">Glycan metabolism; lacto-N-neotetraose biosynthesis.</text>
</comment>
<proteinExistence type="predicted"/>
<dbReference type="Pfam" id="PF01755">
    <property type="entry name" value="Glyco_transf_25"/>
    <property type="match status" value="1"/>
</dbReference>
<comment type="pathway">
    <text evidence="1">Bacterial outer membrane biogenesis; lipooligosaccharide biosynthesis.</text>
</comment>